<dbReference type="CDD" id="cd11332">
    <property type="entry name" value="AmyAc_OligoGlu_TS"/>
    <property type="match status" value="1"/>
</dbReference>
<keyword evidence="4" id="KW-1185">Reference proteome</keyword>
<feature type="domain" description="Glycosyl hydrolase family 13 catalytic" evidence="2">
    <location>
        <begin position="18"/>
        <end position="432"/>
    </location>
</feature>
<accession>A0ABS6W819</accession>
<sequence length="590" mass="66077">MTLNNTHADWWKQAVVYQVYPRSFKDMNGDGLGDIAGVTDRIGYLRDLGVDAVWLSPFYPSDLADGGYDVIDYRDVDPRLGTMDDFDAMVAAAHAAGMKVVVDIVPNHTADRHAWFLEALAAGRGSAARDRYIFRDGRGEHGELPPNDWQSIFGGPAWERVEDGQWYLHMFAKEQPDLNWKNPDVHEEFKTTLRFWSDHGADGFRIDVAHGLAKDLDGASMAELEHLGSPLDADSHGGANPLWDRPEVHDIYREWREVFNEYDPPRFAVGEAWVAPEHQHLYASEDELGQVFNFEFAKANWDAAEFRLAIDEGLESARESGSTTTWVMSNHDVPRHASRYGLPQVRTRFYHQLAEMWLLRSGTNFIEDRELGTRRARAAIMMELGLPGSVYVYQGEELGLFEVADIPWDRLEDPTAFHTDHGRASKGRDGCRVPLPWVAADEPQPAPWDARFGAGASFGFSPATRPDGKPAADPHLPQPLWFKDHAADAEDADPDSMLNLYRRALAFRQRMLTPTGDISIRWIGESEFGGRAPQVVAYSRPSADEGGDRFASVTNFGPEPVELPAGEVLFASGPIEGRRLPADTTVWMMV</sequence>
<gene>
    <name evidence="3" type="ORF">KIH73_04505</name>
</gene>
<dbReference type="SMART" id="SM00642">
    <property type="entry name" value="Aamy"/>
    <property type="match status" value="1"/>
</dbReference>
<evidence type="ECO:0000313" key="3">
    <source>
        <dbReference type="EMBL" id="MBW3082646.1"/>
    </source>
</evidence>
<reference evidence="3 4" key="1">
    <citation type="submission" date="2021-05" db="EMBL/GenBank/DDBJ databases">
        <title>Phylogenetic classification of ten novel species belonging to the genus Bifidobacterium comprising B. colchicus sp. nov., B. abeli sp. nov., B. bicoloris sp. nov., B. guerezis sp. nov., B. rosaliae sp. nov., B. santillanensis sp. nov., B. argentati sp. nov., B. amazzoni sp. nov., B. pluviali sp. nov., and B. pinnaculum sp. nov.</title>
        <authorList>
            <person name="Lugli G.A."/>
            <person name="Ruiz Garcia L."/>
            <person name="Margolles A."/>
            <person name="Ventura M."/>
        </authorList>
    </citation>
    <scope>NUCLEOTIDE SEQUENCE [LARGE SCALE GENOMIC DNA]</scope>
    <source>
        <strain evidence="3 4">6T3</strain>
    </source>
</reference>
<dbReference type="GO" id="GO:0016787">
    <property type="term" value="F:hydrolase activity"/>
    <property type="evidence" value="ECO:0007669"/>
    <property type="project" value="UniProtKB-KW"/>
</dbReference>
<dbReference type="PANTHER" id="PTHR10357:SF179">
    <property type="entry name" value="NEUTRAL AND BASIC AMINO ACID TRANSPORT PROTEIN RBAT"/>
    <property type="match status" value="1"/>
</dbReference>
<comment type="caution">
    <text evidence="3">The sequence shown here is derived from an EMBL/GenBank/DDBJ whole genome shotgun (WGS) entry which is preliminary data.</text>
</comment>
<evidence type="ECO:0000256" key="1">
    <source>
        <dbReference type="SAM" id="MobiDB-lite"/>
    </source>
</evidence>
<dbReference type="PANTHER" id="PTHR10357">
    <property type="entry name" value="ALPHA-AMYLASE FAMILY MEMBER"/>
    <property type="match status" value="1"/>
</dbReference>
<organism evidence="3 4">
    <name type="scientific">Bifidobacterium phasiani</name>
    <dbReference type="NCBI Taxonomy" id="2834431"/>
    <lineage>
        <taxon>Bacteria</taxon>
        <taxon>Bacillati</taxon>
        <taxon>Actinomycetota</taxon>
        <taxon>Actinomycetes</taxon>
        <taxon>Bifidobacteriales</taxon>
        <taxon>Bifidobacteriaceae</taxon>
        <taxon>Bifidobacterium</taxon>
    </lineage>
</organism>
<keyword evidence="3" id="KW-0378">Hydrolase</keyword>
<protein>
    <submittedName>
        <fullName evidence="3">Glycoside hydrolase family 13 protein</fullName>
    </submittedName>
</protein>
<dbReference type="Pfam" id="PF00128">
    <property type="entry name" value="Alpha-amylase"/>
    <property type="match status" value="1"/>
</dbReference>
<proteinExistence type="predicted"/>
<dbReference type="InterPro" id="IPR006047">
    <property type="entry name" value="GH13_cat_dom"/>
</dbReference>
<evidence type="ECO:0000259" key="2">
    <source>
        <dbReference type="SMART" id="SM00642"/>
    </source>
</evidence>
<dbReference type="RefSeq" id="WP_219081030.1">
    <property type="nucleotide sequence ID" value="NZ_JAHBBD010000007.1"/>
</dbReference>
<evidence type="ECO:0000313" key="4">
    <source>
        <dbReference type="Proteomes" id="UP000812844"/>
    </source>
</evidence>
<dbReference type="EMBL" id="JAHBBD010000007">
    <property type="protein sequence ID" value="MBW3082646.1"/>
    <property type="molecule type" value="Genomic_DNA"/>
</dbReference>
<feature type="region of interest" description="Disordered" evidence="1">
    <location>
        <begin position="459"/>
        <end position="479"/>
    </location>
</feature>
<dbReference type="Proteomes" id="UP000812844">
    <property type="component" value="Unassembled WGS sequence"/>
</dbReference>
<name>A0ABS6W819_9BIFI</name>